<evidence type="ECO:0000256" key="1">
    <source>
        <dbReference type="SAM" id="MobiDB-lite"/>
    </source>
</evidence>
<dbReference type="InterPro" id="IPR048389">
    <property type="entry name" value="YciQ-like_C"/>
</dbReference>
<comment type="caution">
    <text evidence="4">The sequence shown here is derived from an EMBL/GenBank/DDBJ whole genome shotgun (WGS) entry which is preliminary data.</text>
</comment>
<accession>A0A367F0W8</accession>
<feature type="transmembrane region" description="Helical" evidence="2">
    <location>
        <begin position="304"/>
        <end position="330"/>
    </location>
</feature>
<dbReference type="OrthoDB" id="5241092at2"/>
<name>A0A367F0W8_9ACTN</name>
<feature type="transmembrane region" description="Helical" evidence="2">
    <location>
        <begin position="183"/>
        <end position="201"/>
    </location>
</feature>
<evidence type="ECO:0000313" key="4">
    <source>
        <dbReference type="EMBL" id="RCG23445.1"/>
    </source>
</evidence>
<feature type="transmembrane region" description="Helical" evidence="2">
    <location>
        <begin position="6"/>
        <end position="24"/>
    </location>
</feature>
<evidence type="ECO:0000313" key="5">
    <source>
        <dbReference type="Proteomes" id="UP000253094"/>
    </source>
</evidence>
<reference evidence="4 5" key="1">
    <citation type="submission" date="2018-06" db="EMBL/GenBank/DDBJ databases">
        <title>Sphaerisporangium craniellae sp. nov., isolated from a marine sponge in the South China Sea.</title>
        <authorList>
            <person name="Li L."/>
        </authorList>
    </citation>
    <scope>NUCLEOTIDE SEQUENCE [LARGE SCALE GENOMIC DNA]</scope>
    <source>
        <strain evidence="4 5">CCTCC AA 208026</strain>
    </source>
</reference>
<sequence>MIYFLAAAVAAGLWLLLVAMFAIATRNPDITPGPPTGELREESPALVDLVTGNWRLCDEAVAATLLDLAARGAVQIEEVGPELSLVRLREPKTPLRPYEKLVHDHVRSLATDGVVATGALAEGARNLGRWWKSFRRKVIAEAREQGLSRPRWNRFQVTVLTAAAALPALVCGGAVAGTADKDGFGAGLGAALVSFGLLTTLMGRLNGERGTAEGARVAGYWMGVREHLAAGGGFAERPAAAITIWGRHLAYAAALGLAGRAVNSLPVSRPADDRRAWSDYGGMWHVVNVTYPRRIIRGRPPGQAVLRGLAAAFFTGFWLWFIGIAVHALIGWPEALVVPVALLGAGLVAGAPIVFALADLAGKAEVEGRIVRLRAFQTGGNGNDDPKYAYWVALDDGRARDVRAYGITAALWQPLTEGDLVKARVFRRLGWVDAIEVVGRSRHRESASYDDTGEHVLEAPENLGEIPLLGRSPAGQGQEAEGDAPGGPSSLLTPADLRRALGVDFGPGGPFPEGELPMPPWLRVRSRRFEATGPTPVTVDVHTAEGARGGYLMALGGLISRVQGSQVPGLGQGAMLYPGVISARTGNGAFAVHVHSPAGPPHPDALVSLARTAAGRSEGRSPVA</sequence>
<feature type="transmembrane region" description="Helical" evidence="2">
    <location>
        <begin position="157"/>
        <end position="177"/>
    </location>
</feature>
<dbReference type="EMBL" id="QOIL01000026">
    <property type="protein sequence ID" value="RCG23445.1"/>
    <property type="molecule type" value="Genomic_DNA"/>
</dbReference>
<keyword evidence="2" id="KW-1133">Transmembrane helix</keyword>
<feature type="domain" description="Predicted membrane protein YciQ-like C-terminal" evidence="3">
    <location>
        <begin position="43"/>
        <end position="262"/>
    </location>
</feature>
<keyword evidence="2" id="KW-0812">Transmembrane</keyword>
<feature type="region of interest" description="Disordered" evidence="1">
    <location>
        <begin position="467"/>
        <end position="493"/>
    </location>
</feature>
<dbReference type="Pfam" id="PF20990">
    <property type="entry name" value="DUF2207_C"/>
    <property type="match status" value="1"/>
</dbReference>
<evidence type="ECO:0000259" key="3">
    <source>
        <dbReference type="Pfam" id="PF20990"/>
    </source>
</evidence>
<organism evidence="4 5">
    <name type="scientific">Sphaerisporangium album</name>
    <dbReference type="NCBI Taxonomy" id="509200"/>
    <lineage>
        <taxon>Bacteria</taxon>
        <taxon>Bacillati</taxon>
        <taxon>Actinomycetota</taxon>
        <taxon>Actinomycetes</taxon>
        <taxon>Streptosporangiales</taxon>
        <taxon>Streptosporangiaceae</taxon>
        <taxon>Sphaerisporangium</taxon>
    </lineage>
</organism>
<dbReference type="Proteomes" id="UP000253094">
    <property type="component" value="Unassembled WGS sequence"/>
</dbReference>
<proteinExistence type="predicted"/>
<gene>
    <name evidence="4" type="ORF">DQ384_34395</name>
</gene>
<dbReference type="AlphaFoldDB" id="A0A367F0W8"/>
<dbReference type="RefSeq" id="WP_114033048.1">
    <property type="nucleotide sequence ID" value="NZ_QOIL01000026.1"/>
</dbReference>
<protein>
    <submittedName>
        <fullName evidence="4">DUF2207 domain-containing protein</fullName>
    </submittedName>
</protein>
<evidence type="ECO:0000256" key="2">
    <source>
        <dbReference type="SAM" id="Phobius"/>
    </source>
</evidence>
<keyword evidence="5" id="KW-1185">Reference proteome</keyword>
<keyword evidence="2" id="KW-0472">Membrane</keyword>
<feature type="transmembrane region" description="Helical" evidence="2">
    <location>
        <begin position="336"/>
        <end position="362"/>
    </location>
</feature>